<keyword evidence="4" id="KW-0720">Serine protease</keyword>
<dbReference type="Gene3D" id="2.40.10.10">
    <property type="entry name" value="Trypsin-like serine proteases"/>
    <property type="match status" value="2"/>
</dbReference>
<gene>
    <name evidence="7" type="ORF">HPTL_1882</name>
</gene>
<dbReference type="Gene3D" id="2.30.42.10">
    <property type="match status" value="1"/>
</dbReference>
<dbReference type="Pfam" id="PF13365">
    <property type="entry name" value="Trypsin_2"/>
    <property type="match status" value="1"/>
</dbReference>
<dbReference type="EMBL" id="AP018558">
    <property type="protein sequence ID" value="BBD78138.1"/>
    <property type="molecule type" value="Genomic_DNA"/>
</dbReference>
<name>A0A2Z6E0I8_HYDTE</name>
<dbReference type="SMART" id="SM00228">
    <property type="entry name" value="PDZ"/>
    <property type="match status" value="1"/>
</dbReference>
<keyword evidence="5" id="KW-0812">Transmembrane</keyword>
<dbReference type="InterPro" id="IPR043504">
    <property type="entry name" value="Peptidase_S1_PA_chymotrypsin"/>
</dbReference>
<evidence type="ECO:0000256" key="3">
    <source>
        <dbReference type="ARBA" id="ARBA00022801"/>
    </source>
</evidence>
<dbReference type="SUPFAM" id="SSF50494">
    <property type="entry name" value="Trypsin-like serine proteases"/>
    <property type="match status" value="1"/>
</dbReference>
<feature type="transmembrane region" description="Helical" evidence="5">
    <location>
        <begin position="12"/>
        <end position="35"/>
    </location>
</feature>
<evidence type="ECO:0000256" key="5">
    <source>
        <dbReference type="SAM" id="Phobius"/>
    </source>
</evidence>
<dbReference type="GO" id="GO:0006508">
    <property type="term" value="P:proteolysis"/>
    <property type="evidence" value="ECO:0007669"/>
    <property type="project" value="UniProtKB-KW"/>
</dbReference>
<protein>
    <submittedName>
        <fullName evidence="7">2-alkenal reductase</fullName>
    </submittedName>
</protein>
<dbReference type="OrthoDB" id="9758917at2"/>
<dbReference type="PANTHER" id="PTHR43343">
    <property type="entry name" value="PEPTIDASE S12"/>
    <property type="match status" value="1"/>
</dbReference>
<keyword evidence="2" id="KW-0645">Protease</keyword>
<evidence type="ECO:0000256" key="4">
    <source>
        <dbReference type="ARBA" id="ARBA00022825"/>
    </source>
</evidence>
<keyword evidence="3" id="KW-0378">Hydrolase</keyword>
<dbReference type="GO" id="GO:0004252">
    <property type="term" value="F:serine-type endopeptidase activity"/>
    <property type="evidence" value="ECO:0007669"/>
    <property type="project" value="InterPro"/>
</dbReference>
<dbReference type="InterPro" id="IPR036034">
    <property type="entry name" value="PDZ_sf"/>
</dbReference>
<evidence type="ECO:0000256" key="1">
    <source>
        <dbReference type="ARBA" id="ARBA00010541"/>
    </source>
</evidence>
<evidence type="ECO:0000259" key="6">
    <source>
        <dbReference type="PROSITE" id="PS50106"/>
    </source>
</evidence>
<evidence type="ECO:0000313" key="7">
    <source>
        <dbReference type="EMBL" id="BBD78138.1"/>
    </source>
</evidence>
<keyword evidence="5" id="KW-0472">Membrane</keyword>
<dbReference type="PRINTS" id="PR00834">
    <property type="entry name" value="PROTEASES2C"/>
</dbReference>
<dbReference type="RefSeq" id="WP_119335794.1">
    <property type="nucleotide sequence ID" value="NZ_AP018558.1"/>
</dbReference>
<dbReference type="InterPro" id="IPR009003">
    <property type="entry name" value="Peptidase_S1_PA"/>
</dbReference>
<dbReference type="InterPro" id="IPR001478">
    <property type="entry name" value="PDZ"/>
</dbReference>
<dbReference type="InterPro" id="IPR051201">
    <property type="entry name" value="Chloro_Bact_Ser_Proteases"/>
</dbReference>
<keyword evidence="8" id="KW-1185">Reference proteome</keyword>
<dbReference type="PANTHER" id="PTHR43343:SF3">
    <property type="entry name" value="PROTEASE DO-LIKE 8, CHLOROPLASTIC"/>
    <property type="match status" value="1"/>
</dbReference>
<dbReference type="SUPFAM" id="SSF50156">
    <property type="entry name" value="PDZ domain-like"/>
    <property type="match status" value="1"/>
</dbReference>
<reference evidence="7 8" key="1">
    <citation type="submission" date="2018-04" db="EMBL/GenBank/DDBJ databases">
        <title>Complete genome sequence of Hydrogenophilus thermoluteolus TH-1.</title>
        <authorList>
            <person name="Arai H."/>
        </authorList>
    </citation>
    <scope>NUCLEOTIDE SEQUENCE [LARGE SCALE GENOMIC DNA]</scope>
    <source>
        <strain evidence="7 8">TH-1</strain>
    </source>
</reference>
<proteinExistence type="inferred from homology"/>
<dbReference type="KEGG" id="htl:HPTL_1882"/>
<evidence type="ECO:0000256" key="2">
    <source>
        <dbReference type="ARBA" id="ARBA00022670"/>
    </source>
</evidence>
<comment type="similarity">
    <text evidence="1">Belongs to the peptidase S1C family.</text>
</comment>
<feature type="domain" description="PDZ" evidence="6">
    <location>
        <begin position="265"/>
        <end position="366"/>
    </location>
</feature>
<evidence type="ECO:0000313" key="8">
    <source>
        <dbReference type="Proteomes" id="UP000262004"/>
    </source>
</evidence>
<dbReference type="Pfam" id="PF13180">
    <property type="entry name" value="PDZ_2"/>
    <property type="match status" value="1"/>
</dbReference>
<sequence length="379" mass="40103">MRFSEPPTSGRRLLSPLVWVAFAIIAAAAVTGWLVPKESALPREAVDPRPVVARGDLAADEQNAIEVFRLASPSTVHIRTAQTALDFFSLNLFAIPKGSGTGFIWDRLGHIVTNFHVIEGADRAYVTLADQSTWQATIVGAYPDKDLAVLRIGAPREQLHPILIGESRSLQVGQRVYAIGNPFGLDQTLTTGIVSALNREIESVTGRPIRGVIQTDAAINPGNSGGPLLDSAGRLIGVNTAIYSPSGAFAGIGFAIPVDEVNRIVPRLIRDGRLIRPALGIRVAPPAFLEALGIAQGVAVIGVDPNGAAARAGIVPFRPTRDGAVIAGDVIVALNGEPTPDLETLLDLLERHQPGETVTLTVERAGERREVPVTLDVAS</sequence>
<dbReference type="AlphaFoldDB" id="A0A2Z6E0I8"/>
<dbReference type="Proteomes" id="UP000262004">
    <property type="component" value="Chromosome"/>
</dbReference>
<organism evidence="7 8">
    <name type="scientific">Hydrogenophilus thermoluteolus</name>
    <name type="common">Pseudomonas hydrogenothermophila</name>
    <dbReference type="NCBI Taxonomy" id="297"/>
    <lineage>
        <taxon>Bacteria</taxon>
        <taxon>Pseudomonadati</taxon>
        <taxon>Pseudomonadota</taxon>
        <taxon>Hydrogenophilia</taxon>
        <taxon>Hydrogenophilales</taxon>
        <taxon>Hydrogenophilaceae</taxon>
        <taxon>Hydrogenophilus</taxon>
    </lineage>
</organism>
<accession>A0A2Z6E0I8</accession>
<dbReference type="InterPro" id="IPR001940">
    <property type="entry name" value="Peptidase_S1C"/>
</dbReference>
<dbReference type="PROSITE" id="PS50106">
    <property type="entry name" value="PDZ"/>
    <property type="match status" value="1"/>
</dbReference>
<dbReference type="FunFam" id="2.40.10.10:FF:000001">
    <property type="entry name" value="Periplasmic serine protease DegS"/>
    <property type="match status" value="1"/>
</dbReference>
<keyword evidence="5" id="KW-1133">Transmembrane helix</keyword>